<dbReference type="SMART" id="SM00672">
    <property type="entry name" value="CAP10"/>
    <property type="match status" value="1"/>
</dbReference>
<proteinExistence type="predicted"/>
<evidence type="ECO:0000259" key="2">
    <source>
        <dbReference type="SMART" id="SM00672"/>
    </source>
</evidence>
<evidence type="ECO:0000256" key="1">
    <source>
        <dbReference type="SAM" id="Phobius"/>
    </source>
</evidence>
<feature type="transmembrane region" description="Helical" evidence="1">
    <location>
        <begin position="31"/>
        <end position="54"/>
    </location>
</feature>
<dbReference type="OrthoDB" id="202415at2759"/>
<dbReference type="InterPro" id="IPR051091">
    <property type="entry name" value="O-Glucosyltr/Glycosyltrsf_90"/>
</dbReference>
<dbReference type="PANTHER" id="PTHR12203">
    <property type="entry name" value="KDEL LYS-ASP-GLU-LEU CONTAINING - RELATED"/>
    <property type="match status" value="1"/>
</dbReference>
<sequence length="550" mass="64095">MHRLQLWTRRLRLPGTTSQWRPPLLMIGKGLGAIAAAPTLILFVFSAFVFATFLSTLKNDDKWNFRAIHQANVSAIVAQNNPANETGVTSQNHQRSIQPPPILEFPLNCGSGGNKTNGTCPKSYYPATFGPKHDQLLGQLLEAGTCPDYFRWIHEDLRPWRDSGITRDMVERARRTAHFRLAIIDGRAYVKKYRKSIQSRDLFTIWGIMQLLRRYPGRVPDLELMFDSDDRPVVQWRDYRRANSTAPPPLFRYCGDRWTLDIVFPDWSFWGWAEINIRPWENLLKELKEGNDRTKWTDREPYAYWKGNPYVAETRKDLLKCNVSESHDWNARLFIQDWIKESQQGFQHSGLADQCTHRYKIYVEGYAWSVSEKYILACDSTALLVKPHYYDFFTRSLEPLHHYWPVRENDKCRSIKFAVEWGNTHKREAEAMGRAAAAFIQEQVKMEDVYDYMFHLLNEYSKLMRFVPKVPHGAVEICSEAMGCSASDGPHREFMMESLVKGPSTSGPCSLPPPFEPKAYASLWRKSISAIRRVERWENAYWDEFLKKNQ</sequence>
<feature type="domain" description="Glycosyl transferase CAP10" evidence="2">
    <location>
        <begin position="218"/>
        <end position="467"/>
    </location>
</feature>
<keyword evidence="1" id="KW-0812">Transmembrane</keyword>
<keyword evidence="3" id="KW-1185">Reference proteome</keyword>
<dbReference type="InterPro" id="IPR006598">
    <property type="entry name" value="CAP10"/>
</dbReference>
<evidence type="ECO:0000313" key="3">
    <source>
        <dbReference type="Proteomes" id="UP000515151"/>
    </source>
</evidence>
<reference evidence="3" key="1">
    <citation type="journal article" date="2020" name="Plant Biotechnol. J.">
        <title>The pomegranate (Punica granatum L.) draft genome dissects genetic divergence between soft- and hard-seeded cultivars.</title>
        <authorList>
            <person name="Luo X."/>
            <person name="Li H."/>
            <person name="Wu Z."/>
            <person name="Yao W."/>
            <person name="Zhao P."/>
            <person name="Cao D."/>
            <person name="Yu H."/>
            <person name="Li K."/>
            <person name="Poudel K."/>
            <person name="Zhao D."/>
            <person name="Zhang F."/>
            <person name="Xia X."/>
            <person name="Chen L."/>
            <person name="Wang Q."/>
            <person name="Jing D."/>
            <person name="Cao S."/>
        </authorList>
    </citation>
    <scope>NUCLEOTIDE SEQUENCE [LARGE SCALE GENOMIC DNA]</scope>
    <source>
        <strain evidence="3">cv. Tunisia</strain>
    </source>
</reference>
<dbReference type="Proteomes" id="UP000515151">
    <property type="component" value="Chromosome 1"/>
</dbReference>
<accession>A0A6P8C0J9</accession>
<dbReference type="GeneID" id="116191468"/>
<keyword evidence="1" id="KW-1133">Transmembrane helix</keyword>
<dbReference type="PANTHER" id="PTHR12203:SF80">
    <property type="entry name" value="GLYCOSYLTRANSFERASE"/>
    <property type="match status" value="1"/>
</dbReference>
<gene>
    <name evidence="4" type="primary">LOC116191468</name>
</gene>
<name>A0A6P8C0J9_PUNGR</name>
<dbReference type="Pfam" id="PF05686">
    <property type="entry name" value="Glyco_transf_90"/>
    <property type="match status" value="1"/>
</dbReference>
<protein>
    <submittedName>
        <fullName evidence="4">O-glucosyltransferase rumi homolog</fullName>
    </submittedName>
</protein>
<dbReference type="AlphaFoldDB" id="A0A6P8C0J9"/>
<organism evidence="3 4">
    <name type="scientific">Punica granatum</name>
    <name type="common">Pomegranate</name>
    <dbReference type="NCBI Taxonomy" id="22663"/>
    <lineage>
        <taxon>Eukaryota</taxon>
        <taxon>Viridiplantae</taxon>
        <taxon>Streptophyta</taxon>
        <taxon>Embryophyta</taxon>
        <taxon>Tracheophyta</taxon>
        <taxon>Spermatophyta</taxon>
        <taxon>Magnoliopsida</taxon>
        <taxon>eudicotyledons</taxon>
        <taxon>Gunneridae</taxon>
        <taxon>Pentapetalae</taxon>
        <taxon>rosids</taxon>
        <taxon>malvids</taxon>
        <taxon>Myrtales</taxon>
        <taxon>Lythraceae</taxon>
        <taxon>Punica</taxon>
    </lineage>
</organism>
<reference evidence="4" key="2">
    <citation type="submission" date="2025-08" db="UniProtKB">
        <authorList>
            <consortium name="RefSeq"/>
        </authorList>
    </citation>
    <scope>IDENTIFICATION</scope>
    <source>
        <tissue evidence="4">Leaf</tissue>
    </source>
</reference>
<evidence type="ECO:0000313" key="4">
    <source>
        <dbReference type="RefSeq" id="XP_031376120.1"/>
    </source>
</evidence>
<dbReference type="RefSeq" id="XP_031376120.1">
    <property type="nucleotide sequence ID" value="XM_031520260.1"/>
</dbReference>
<keyword evidence="1" id="KW-0472">Membrane</keyword>